<reference evidence="12 13" key="1">
    <citation type="submission" date="2024-08" db="EMBL/GenBank/DDBJ databases">
        <authorList>
            <person name="Cucini C."/>
            <person name="Frati F."/>
        </authorList>
    </citation>
    <scope>NUCLEOTIDE SEQUENCE [LARGE SCALE GENOMIC DNA]</scope>
</reference>
<evidence type="ECO:0000256" key="3">
    <source>
        <dbReference type="ARBA" id="ARBA00022692"/>
    </source>
</evidence>
<evidence type="ECO:0000256" key="6">
    <source>
        <dbReference type="ARBA" id="ARBA00023136"/>
    </source>
</evidence>
<dbReference type="EMBL" id="CAXLJM020000124">
    <property type="protein sequence ID" value="CAL8138790.1"/>
    <property type="molecule type" value="Genomic_DNA"/>
</dbReference>
<feature type="transmembrane region" description="Helical" evidence="8">
    <location>
        <begin position="663"/>
        <end position="682"/>
    </location>
</feature>
<comment type="subcellular location">
    <subcellularLocation>
        <location evidence="1 8">Endoplasmic reticulum membrane</location>
        <topology evidence="1 8">Multi-pass membrane protein</topology>
    </subcellularLocation>
</comment>
<dbReference type="InterPro" id="IPR009613">
    <property type="entry name" value="LMF"/>
</dbReference>
<evidence type="ECO:0000259" key="11">
    <source>
        <dbReference type="Pfam" id="PF25179"/>
    </source>
</evidence>
<feature type="transmembrane region" description="Helical" evidence="8">
    <location>
        <begin position="383"/>
        <end position="413"/>
    </location>
</feature>
<comment type="similarity">
    <text evidence="2 8">Belongs to the lipase maturation factor family.</text>
</comment>
<evidence type="ECO:0000259" key="10">
    <source>
        <dbReference type="Pfam" id="PF06762"/>
    </source>
</evidence>
<evidence type="ECO:0000256" key="8">
    <source>
        <dbReference type="RuleBase" id="RU361229"/>
    </source>
</evidence>
<organism evidence="12 13">
    <name type="scientific">Orchesella dallaii</name>
    <dbReference type="NCBI Taxonomy" id="48710"/>
    <lineage>
        <taxon>Eukaryota</taxon>
        <taxon>Metazoa</taxon>
        <taxon>Ecdysozoa</taxon>
        <taxon>Arthropoda</taxon>
        <taxon>Hexapoda</taxon>
        <taxon>Collembola</taxon>
        <taxon>Entomobryomorpha</taxon>
        <taxon>Entomobryoidea</taxon>
        <taxon>Orchesellidae</taxon>
        <taxon>Orchesellinae</taxon>
        <taxon>Orchesella</taxon>
    </lineage>
</organism>
<dbReference type="Pfam" id="PF06762">
    <property type="entry name" value="LMF1"/>
    <property type="match status" value="1"/>
</dbReference>
<name>A0ABP1RY91_9HEXA</name>
<sequence length="684" mass="78100">MGKGGGKSKPISVKVKQQQQQRKSTEPDSQGPELDTAIWQFDCRTQEVRGAFLRCLAAIYFIAFLSIYLQADGLLGNNGVAPAKSELKLGSRKPQQCMKEKYSLLCIIPGFFGINSQHALELVALIGTITSAVATMCLHCCTVPLFATLWVLYFSIFQVSNVFLWFQWDTLLLESGVLGVLIAPWLPSKSSMESKPRDLISLWMVKWLLFRLMFASGAVKLQSGCTAWWGLTALNHHFESQCIPTPLAYYAHSLPTWLLQLMTVGTYYIELVVPFAFFAPFKVLKRYAFWLQIFFQLSIILTGNYTFFNLLTMVLCISLLDGEFFGFSRPSPRISVSRIVSRSFSYTLIGFSLYYTVKFFGVSLNEDNTLASKILFKRVDFDWLISVAIPYSLLLGFLTLGSTVAQSVVISLFDVKGAWKKLTSLLSCIFYGGLCFCLFSVTLVPFTSLHKETNRALWQSVRDMYTATSRYHVTSSYGLFRRMTGVEKGRPEVVLEYSDDPNGPWKEYHFLYKPGNTSAAPVFVAPYQPRLDWQMWFAALSDYHDNPWMLALTYRLLQGEKSVLNLIDATRAPSKPPKYIRSSLYHYHFSKPNSQPATKGEWWTRKREKEFMPMFSKDHPPLVNFVKNLGYLDADYKPEQPSERIPFFLDKIRGSFVGTRPEFIIWGCLSTIFIILFTSKMFKN</sequence>
<dbReference type="PANTHER" id="PTHR14463">
    <property type="entry name" value="LIPASE MATURATION FACTOR"/>
    <property type="match status" value="1"/>
</dbReference>
<dbReference type="PANTHER" id="PTHR14463:SF5">
    <property type="entry name" value="LIPASE MATURATION FACTOR 2"/>
    <property type="match status" value="1"/>
</dbReference>
<evidence type="ECO:0000313" key="12">
    <source>
        <dbReference type="EMBL" id="CAL8138790.1"/>
    </source>
</evidence>
<evidence type="ECO:0000256" key="5">
    <source>
        <dbReference type="ARBA" id="ARBA00022989"/>
    </source>
</evidence>
<evidence type="ECO:0000313" key="13">
    <source>
        <dbReference type="Proteomes" id="UP001642540"/>
    </source>
</evidence>
<dbReference type="InterPro" id="IPR057434">
    <property type="entry name" value="LMF1/2_N"/>
</dbReference>
<evidence type="ECO:0000256" key="4">
    <source>
        <dbReference type="ARBA" id="ARBA00022824"/>
    </source>
</evidence>
<dbReference type="Proteomes" id="UP001642540">
    <property type="component" value="Unassembled WGS sequence"/>
</dbReference>
<feature type="transmembrane region" description="Helical" evidence="8">
    <location>
        <begin position="257"/>
        <end position="277"/>
    </location>
</feature>
<evidence type="ECO:0000256" key="1">
    <source>
        <dbReference type="ARBA" id="ARBA00004477"/>
    </source>
</evidence>
<evidence type="ECO:0000256" key="9">
    <source>
        <dbReference type="SAM" id="MobiDB-lite"/>
    </source>
</evidence>
<feature type="transmembrane region" description="Helical" evidence="8">
    <location>
        <begin position="208"/>
        <end position="231"/>
    </location>
</feature>
<feature type="domain" description="Lipase maturation factor 1/2 N-terminal" evidence="10">
    <location>
        <begin position="165"/>
        <end position="325"/>
    </location>
</feature>
<dbReference type="Pfam" id="PF25179">
    <property type="entry name" value="LMF1_C"/>
    <property type="match status" value="1"/>
</dbReference>
<comment type="function">
    <text evidence="8">Involved in the maturation of specific proteins in the endoplasmic reticulum.</text>
</comment>
<keyword evidence="4 8" id="KW-0256">Endoplasmic reticulum</keyword>
<evidence type="ECO:0000256" key="7">
    <source>
        <dbReference type="ARBA" id="ARBA00023180"/>
    </source>
</evidence>
<feature type="compositionally biased region" description="Low complexity" evidence="9">
    <location>
        <begin position="8"/>
        <end position="22"/>
    </location>
</feature>
<keyword evidence="6 8" id="KW-0472">Membrane</keyword>
<feature type="transmembrane region" description="Helical" evidence="8">
    <location>
        <begin position="339"/>
        <end position="357"/>
    </location>
</feature>
<feature type="domain" description="Lipase maturation factor 1/2 C-terminal" evidence="11">
    <location>
        <begin position="474"/>
        <end position="613"/>
    </location>
</feature>
<keyword evidence="3 8" id="KW-0812">Transmembrane</keyword>
<feature type="region of interest" description="Disordered" evidence="9">
    <location>
        <begin position="1"/>
        <end position="33"/>
    </location>
</feature>
<feature type="transmembrane region" description="Helical" evidence="8">
    <location>
        <begin position="51"/>
        <end position="69"/>
    </location>
</feature>
<feature type="transmembrane region" description="Helical" evidence="8">
    <location>
        <begin position="307"/>
        <end position="327"/>
    </location>
</feature>
<accession>A0ABP1RY91</accession>
<proteinExistence type="inferred from homology"/>
<gene>
    <name evidence="12" type="ORF">ODALV1_LOCUS27533</name>
</gene>
<feature type="transmembrane region" description="Helical" evidence="8">
    <location>
        <begin position="425"/>
        <end position="446"/>
    </location>
</feature>
<protein>
    <recommendedName>
        <fullName evidence="8">Lipase maturation factor</fullName>
    </recommendedName>
</protein>
<evidence type="ECO:0000256" key="2">
    <source>
        <dbReference type="ARBA" id="ARBA00005512"/>
    </source>
</evidence>
<keyword evidence="13" id="KW-1185">Reference proteome</keyword>
<dbReference type="InterPro" id="IPR057433">
    <property type="entry name" value="LMF1/2_C"/>
</dbReference>
<keyword evidence="5 8" id="KW-1133">Transmembrane helix</keyword>
<feature type="transmembrane region" description="Helical" evidence="8">
    <location>
        <begin position="171"/>
        <end position="187"/>
    </location>
</feature>
<comment type="caution">
    <text evidence="12">The sequence shown here is derived from an EMBL/GenBank/DDBJ whole genome shotgun (WGS) entry which is preliminary data.</text>
</comment>
<keyword evidence="7" id="KW-0325">Glycoprotein</keyword>